<dbReference type="Proteomes" id="UP000612352">
    <property type="component" value="Unassembled WGS sequence"/>
</dbReference>
<comment type="caution">
    <text evidence="4">The sequence shown here is derived from an EMBL/GenBank/DDBJ whole genome shotgun (WGS) entry which is preliminary data.</text>
</comment>
<sequence>MTAPSGDATASGGPADQGTNAPLPEAFAEIVDDFHAVSGNDRVQMLLEFADDLPELPERYRDHPELLEPVPECQSPIFVITEVDGQGEEAPARLFFSAPPEAPTTRGFAGILAAGLEGLTVGEIRAVPADVTENLGLAEVVSPLRLRGMAGMLGRIKRQLGEKAGLQ</sequence>
<dbReference type="Gene3D" id="3.90.1010.10">
    <property type="match status" value="1"/>
</dbReference>
<evidence type="ECO:0000256" key="2">
    <source>
        <dbReference type="SAM" id="MobiDB-lite"/>
    </source>
</evidence>
<feature type="region of interest" description="Disordered" evidence="2">
    <location>
        <begin position="1"/>
        <end position="24"/>
    </location>
</feature>
<dbReference type="Pfam" id="PF02657">
    <property type="entry name" value="SufE"/>
    <property type="match status" value="1"/>
</dbReference>
<keyword evidence="5" id="KW-1185">Reference proteome</keyword>
<dbReference type="InterPro" id="IPR003808">
    <property type="entry name" value="Fe-S_metab-assoc_dom"/>
</dbReference>
<dbReference type="RefSeq" id="WP_200502309.1">
    <property type="nucleotide sequence ID" value="NZ_JAEDAJ010000004.1"/>
</dbReference>
<gene>
    <name evidence="4" type="ORF">I8D64_09785</name>
</gene>
<organism evidence="4 5">
    <name type="scientific">Brachybacterium halotolerans</name>
    <dbReference type="NCBI Taxonomy" id="2795215"/>
    <lineage>
        <taxon>Bacteria</taxon>
        <taxon>Bacillati</taxon>
        <taxon>Actinomycetota</taxon>
        <taxon>Actinomycetes</taxon>
        <taxon>Micrococcales</taxon>
        <taxon>Dermabacteraceae</taxon>
        <taxon>Brachybacterium</taxon>
    </lineage>
</organism>
<name>A0ABS1BAL2_9MICO</name>
<evidence type="ECO:0000313" key="4">
    <source>
        <dbReference type="EMBL" id="MBK0331693.1"/>
    </source>
</evidence>
<dbReference type="SUPFAM" id="SSF82649">
    <property type="entry name" value="SufE/NifU"/>
    <property type="match status" value="1"/>
</dbReference>
<dbReference type="PANTHER" id="PTHR43597">
    <property type="entry name" value="SULFUR ACCEPTOR PROTEIN CSDE"/>
    <property type="match status" value="1"/>
</dbReference>
<feature type="domain" description="Fe-S metabolism associated" evidence="3">
    <location>
        <begin position="32"/>
        <end position="159"/>
    </location>
</feature>
<proteinExistence type="inferred from homology"/>
<evidence type="ECO:0000256" key="1">
    <source>
        <dbReference type="ARBA" id="ARBA00010282"/>
    </source>
</evidence>
<accession>A0ABS1BAL2</accession>
<comment type="similarity">
    <text evidence="1">Belongs to the SufE family.</text>
</comment>
<reference evidence="4 5" key="1">
    <citation type="submission" date="2020-12" db="EMBL/GenBank/DDBJ databases">
        <title>Brachybacterium sp. MASK1Z-5, whole genome shotgun sequence.</title>
        <authorList>
            <person name="Tuo L."/>
        </authorList>
    </citation>
    <scope>NUCLEOTIDE SEQUENCE [LARGE SCALE GENOMIC DNA]</scope>
    <source>
        <strain evidence="4 5">MASK1Z-5</strain>
    </source>
</reference>
<dbReference type="PANTHER" id="PTHR43597:SF5">
    <property type="entry name" value="SUFE-LIKE PROTEIN 2, CHLOROPLASTIC"/>
    <property type="match status" value="1"/>
</dbReference>
<protein>
    <submittedName>
        <fullName evidence="4">SufE family protein</fullName>
    </submittedName>
</protein>
<evidence type="ECO:0000313" key="5">
    <source>
        <dbReference type="Proteomes" id="UP000612352"/>
    </source>
</evidence>
<evidence type="ECO:0000259" key="3">
    <source>
        <dbReference type="Pfam" id="PF02657"/>
    </source>
</evidence>
<dbReference type="EMBL" id="JAEDAJ010000004">
    <property type="protein sequence ID" value="MBK0331693.1"/>
    <property type="molecule type" value="Genomic_DNA"/>
</dbReference>